<gene>
    <name evidence="1" type="ORF">TIFTF001_040095</name>
</gene>
<organism evidence="1 2">
    <name type="scientific">Ficus carica</name>
    <name type="common">Common fig</name>
    <dbReference type="NCBI Taxonomy" id="3494"/>
    <lineage>
        <taxon>Eukaryota</taxon>
        <taxon>Viridiplantae</taxon>
        <taxon>Streptophyta</taxon>
        <taxon>Embryophyta</taxon>
        <taxon>Tracheophyta</taxon>
        <taxon>Spermatophyta</taxon>
        <taxon>Magnoliopsida</taxon>
        <taxon>eudicotyledons</taxon>
        <taxon>Gunneridae</taxon>
        <taxon>Pentapetalae</taxon>
        <taxon>rosids</taxon>
        <taxon>fabids</taxon>
        <taxon>Rosales</taxon>
        <taxon>Moraceae</taxon>
        <taxon>Ficeae</taxon>
        <taxon>Ficus</taxon>
    </lineage>
</organism>
<evidence type="ECO:0000313" key="2">
    <source>
        <dbReference type="Proteomes" id="UP001187192"/>
    </source>
</evidence>
<sequence>MGACMGRWVLVGYVQFWSVPGHKTYGSRTL</sequence>
<keyword evidence="2" id="KW-1185">Reference proteome</keyword>
<protein>
    <submittedName>
        <fullName evidence="1">Uncharacterized protein</fullName>
    </submittedName>
</protein>
<reference evidence="1" key="1">
    <citation type="submission" date="2023-07" db="EMBL/GenBank/DDBJ databases">
        <title>draft genome sequence of fig (Ficus carica).</title>
        <authorList>
            <person name="Takahashi T."/>
            <person name="Nishimura K."/>
        </authorList>
    </citation>
    <scope>NUCLEOTIDE SEQUENCE</scope>
</reference>
<dbReference type="EMBL" id="BTGU01001334">
    <property type="protein sequence ID" value="GMN21708.1"/>
    <property type="molecule type" value="Genomic_DNA"/>
</dbReference>
<dbReference type="Proteomes" id="UP001187192">
    <property type="component" value="Unassembled WGS sequence"/>
</dbReference>
<comment type="caution">
    <text evidence="1">The sequence shown here is derived from an EMBL/GenBank/DDBJ whole genome shotgun (WGS) entry which is preliminary data.</text>
</comment>
<dbReference type="AlphaFoldDB" id="A0AA87YSA0"/>
<evidence type="ECO:0000313" key="1">
    <source>
        <dbReference type="EMBL" id="GMN21708.1"/>
    </source>
</evidence>
<name>A0AA87YSA0_FICCA</name>
<proteinExistence type="predicted"/>
<accession>A0AA87YSA0</accession>